<dbReference type="STRING" id="3821.A0A151U6K9"/>
<evidence type="ECO:0000256" key="4">
    <source>
        <dbReference type="ARBA" id="ARBA00022692"/>
    </source>
</evidence>
<dbReference type="GO" id="GO:0006629">
    <property type="term" value="P:lipid metabolic process"/>
    <property type="evidence" value="ECO:0007669"/>
    <property type="project" value="UniProtKB-KW"/>
</dbReference>
<evidence type="ECO:0000256" key="3">
    <source>
        <dbReference type="ARBA" id="ARBA00022679"/>
    </source>
</evidence>
<comment type="similarity">
    <text evidence="2">Belongs to the wax synthase family.</text>
</comment>
<keyword evidence="7 9" id="KW-0472">Membrane</keyword>
<evidence type="ECO:0000313" key="11">
    <source>
        <dbReference type="EMBL" id="KYP74953.1"/>
    </source>
</evidence>
<dbReference type="GO" id="GO:0008374">
    <property type="term" value="F:O-acyltransferase activity"/>
    <property type="evidence" value="ECO:0007669"/>
    <property type="project" value="InterPro"/>
</dbReference>
<evidence type="ECO:0000313" key="12">
    <source>
        <dbReference type="Proteomes" id="UP000075243"/>
    </source>
</evidence>
<feature type="transmembrane region" description="Helical" evidence="9">
    <location>
        <begin position="55"/>
        <end position="75"/>
    </location>
</feature>
<dbReference type="Pfam" id="PF13813">
    <property type="entry name" value="MBOAT_2"/>
    <property type="match status" value="1"/>
</dbReference>
<comment type="subcellular location">
    <subcellularLocation>
        <location evidence="1">Membrane</location>
        <topology evidence="1">Multi-pass membrane protein</topology>
    </subcellularLocation>
</comment>
<evidence type="ECO:0000256" key="9">
    <source>
        <dbReference type="SAM" id="Phobius"/>
    </source>
</evidence>
<dbReference type="AlphaFoldDB" id="A0A151U6K9"/>
<protein>
    <submittedName>
        <fullName evidence="11">Long-chain-alcohol O-fatty-acyltransferase</fullName>
    </submittedName>
</protein>
<reference evidence="11 12" key="1">
    <citation type="journal article" date="2012" name="Nat. Biotechnol.">
        <title>Draft genome sequence of pigeonpea (Cajanus cajan), an orphan legume crop of resource-poor farmers.</title>
        <authorList>
            <person name="Varshney R.K."/>
            <person name="Chen W."/>
            <person name="Li Y."/>
            <person name="Bharti A.K."/>
            <person name="Saxena R.K."/>
            <person name="Schlueter J.A."/>
            <person name="Donoghue M.T."/>
            <person name="Azam S."/>
            <person name="Fan G."/>
            <person name="Whaley A.M."/>
            <person name="Farmer A.D."/>
            <person name="Sheridan J."/>
            <person name="Iwata A."/>
            <person name="Tuteja R."/>
            <person name="Penmetsa R.V."/>
            <person name="Wu W."/>
            <person name="Upadhyaya H.D."/>
            <person name="Yang S.P."/>
            <person name="Shah T."/>
            <person name="Saxena K.B."/>
            <person name="Michael T."/>
            <person name="McCombie W.R."/>
            <person name="Yang B."/>
            <person name="Zhang G."/>
            <person name="Yang H."/>
            <person name="Wang J."/>
            <person name="Spillane C."/>
            <person name="Cook D.R."/>
            <person name="May G.D."/>
            <person name="Xu X."/>
            <person name="Jackson S.A."/>
        </authorList>
    </citation>
    <scope>NUCLEOTIDE SEQUENCE [LARGE SCALE GENOMIC DNA]</scope>
    <source>
        <strain evidence="12">cv. Asha</strain>
    </source>
</reference>
<dbReference type="OMA" id="CTESIAF"/>
<dbReference type="Gramene" id="C.cajan_07444.t">
    <property type="protein sequence ID" value="C.cajan_07444.t.cds1"/>
    <property type="gene ID" value="C.cajan_07444"/>
</dbReference>
<evidence type="ECO:0000259" key="10">
    <source>
        <dbReference type="Pfam" id="PF13813"/>
    </source>
</evidence>
<feature type="transmembrane region" description="Helical" evidence="9">
    <location>
        <begin position="21"/>
        <end position="43"/>
    </location>
</feature>
<keyword evidence="6" id="KW-0443">Lipid metabolism</keyword>
<dbReference type="GO" id="GO:0016020">
    <property type="term" value="C:membrane"/>
    <property type="evidence" value="ECO:0007669"/>
    <property type="project" value="UniProtKB-SubCell"/>
</dbReference>
<accession>A0A151U6K9</accession>
<feature type="domain" description="Wax synthase" evidence="10">
    <location>
        <begin position="2"/>
        <end position="64"/>
    </location>
</feature>
<dbReference type="EMBL" id="CM003604">
    <property type="protein sequence ID" value="KYP74953.1"/>
    <property type="molecule type" value="Genomic_DNA"/>
</dbReference>
<evidence type="ECO:0000256" key="5">
    <source>
        <dbReference type="ARBA" id="ARBA00022989"/>
    </source>
</evidence>
<dbReference type="Proteomes" id="UP000075243">
    <property type="component" value="Chromosome 2"/>
</dbReference>
<evidence type="ECO:0000256" key="2">
    <source>
        <dbReference type="ARBA" id="ARBA00007282"/>
    </source>
</evidence>
<feature type="transmembrane region" description="Helical" evidence="9">
    <location>
        <begin position="87"/>
        <end position="108"/>
    </location>
</feature>
<dbReference type="InterPro" id="IPR032805">
    <property type="entry name" value="Wax_synthase_dom"/>
</dbReference>
<sequence>MVTRLLRLTVYHPVRRISTHFVGPSCATSSAMLATFLVSGLVHELMYYHITRVPPTWEVTCFFVLHGVCTAAEVAVKRVALRQGWRLHGAVSAPLVVAFLAVTARWLFFPQLLRNGMDRKSTEEYGMLVDFVKSKLPLRVLNYVM</sequence>
<evidence type="ECO:0000256" key="8">
    <source>
        <dbReference type="ARBA" id="ARBA00023315"/>
    </source>
</evidence>
<proteinExistence type="inferred from homology"/>
<evidence type="ECO:0000256" key="7">
    <source>
        <dbReference type="ARBA" id="ARBA00023136"/>
    </source>
</evidence>
<dbReference type="InterPro" id="IPR044851">
    <property type="entry name" value="Wax_synthase"/>
</dbReference>
<keyword evidence="8" id="KW-0012">Acyltransferase</keyword>
<dbReference type="PANTHER" id="PTHR31595">
    <property type="entry name" value="LONG-CHAIN-ALCOHOL O-FATTY-ACYLTRANSFERASE 3-RELATED"/>
    <property type="match status" value="1"/>
</dbReference>
<organism evidence="11 12">
    <name type="scientific">Cajanus cajan</name>
    <name type="common">Pigeon pea</name>
    <name type="synonym">Cajanus indicus</name>
    <dbReference type="NCBI Taxonomy" id="3821"/>
    <lineage>
        <taxon>Eukaryota</taxon>
        <taxon>Viridiplantae</taxon>
        <taxon>Streptophyta</taxon>
        <taxon>Embryophyta</taxon>
        <taxon>Tracheophyta</taxon>
        <taxon>Spermatophyta</taxon>
        <taxon>Magnoliopsida</taxon>
        <taxon>eudicotyledons</taxon>
        <taxon>Gunneridae</taxon>
        <taxon>Pentapetalae</taxon>
        <taxon>rosids</taxon>
        <taxon>fabids</taxon>
        <taxon>Fabales</taxon>
        <taxon>Fabaceae</taxon>
        <taxon>Papilionoideae</taxon>
        <taxon>50 kb inversion clade</taxon>
        <taxon>NPAAA clade</taxon>
        <taxon>indigoferoid/millettioid clade</taxon>
        <taxon>Phaseoleae</taxon>
        <taxon>Cajanus</taxon>
    </lineage>
</organism>
<dbReference type="PANTHER" id="PTHR31595:SF70">
    <property type="entry name" value="LONG-CHAIN-ALCOHOL O-FATTY-ACYLTRANSFERASE 3-RELATED"/>
    <property type="match status" value="1"/>
</dbReference>
<gene>
    <name evidence="11" type="ORF">KK1_007648</name>
</gene>
<evidence type="ECO:0000256" key="6">
    <source>
        <dbReference type="ARBA" id="ARBA00023098"/>
    </source>
</evidence>
<keyword evidence="3" id="KW-0808">Transferase</keyword>
<keyword evidence="12" id="KW-1185">Reference proteome</keyword>
<keyword evidence="5 9" id="KW-1133">Transmembrane helix</keyword>
<name>A0A151U6K9_CAJCA</name>
<evidence type="ECO:0000256" key="1">
    <source>
        <dbReference type="ARBA" id="ARBA00004141"/>
    </source>
</evidence>
<keyword evidence="4 9" id="KW-0812">Transmembrane</keyword>